<protein>
    <submittedName>
        <fullName evidence="1">Uncharacterized protein</fullName>
    </submittedName>
</protein>
<organism evidence="1 2">
    <name type="scientific">Bacillus halotolerans</name>
    <dbReference type="NCBI Taxonomy" id="260554"/>
    <lineage>
        <taxon>Bacteria</taxon>
        <taxon>Bacillati</taxon>
        <taxon>Bacillota</taxon>
        <taxon>Bacilli</taxon>
        <taxon>Bacillales</taxon>
        <taxon>Bacillaceae</taxon>
        <taxon>Bacillus</taxon>
    </lineage>
</organism>
<accession>A0A9Q4HPD4</accession>
<evidence type="ECO:0000313" key="2">
    <source>
        <dbReference type="Proteomes" id="UP001073053"/>
    </source>
</evidence>
<dbReference type="EMBL" id="JALAWA010000013">
    <property type="protein sequence ID" value="MCY9186595.1"/>
    <property type="molecule type" value="Genomic_DNA"/>
</dbReference>
<sequence length="246" mass="28663">MIEENSILEFKQSYEEVYQIQIKDQESNTFIFRPIGREEYKQIVVLDLDLGDYQEMICSQCVLYPENYDFSKGRAGIGEVVAHAILDVSGLLQQQAPEMLEQFRTEMMQMDYQADCMIHEAFPEYSLEEISSWTLKKTMYYLSRAEWILQNLRGSQLTYLSEEEYQNQTSQVNQTPQIPNETQDKTYQNKSFEQQQSNTVAQSEEEVLAMLAGAGAKVTQPSTTMDEVKPELNWFSYMDELKGEFD</sequence>
<dbReference type="RefSeq" id="WP_268522667.1">
    <property type="nucleotide sequence ID" value="NZ_JALAWA010000013.1"/>
</dbReference>
<name>A0A9Q4HPD4_9BACI</name>
<dbReference type="Proteomes" id="UP001073053">
    <property type="component" value="Unassembled WGS sequence"/>
</dbReference>
<gene>
    <name evidence="1" type="ORF">MOF03_18480</name>
</gene>
<proteinExistence type="predicted"/>
<evidence type="ECO:0000313" key="1">
    <source>
        <dbReference type="EMBL" id="MCY9186595.1"/>
    </source>
</evidence>
<comment type="caution">
    <text evidence="1">The sequence shown here is derived from an EMBL/GenBank/DDBJ whole genome shotgun (WGS) entry which is preliminary data.</text>
</comment>
<reference evidence="1" key="1">
    <citation type="submission" date="2022-02" db="EMBL/GenBank/DDBJ databases">
        <title>Crop Bioprotection Bacillus Genome Sequencing.</title>
        <authorList>
            <person name="Dunlap C."/>
        </authorList>
    </citation>
    <scope>NUCLEOTIDE SEQUENCE</scope>
    <source>
        <strain evidence="1">EC49O2N-C10</strain>
    </source>
</reference>
<dbReference type="AlphaFoldDB" id="A0A9Q4HPD4"/>